<dbReference type="PANTHER" id="PTHR42839">
    <property type="entry name" value="ISOCHORISMATE SYNTHASE ENTC"/>
    <property type="match status" value="1"/>
</dbReference>
<sequence>MQTLIFKFPFQEELYTLNDQTNHQNTVWFHSFDNLRETIFKGSIEPISEEEIIRLNITSKDIQQQYKSQPETKEEYLSGLEEVIDIIKEHNLPKVVISRQKWVGFKDHETADLGKTFLKLCHDYPNAFIHLFVNDQDAWIGATPEVLGKYNKATGLFETMSLAGTLPVAEEWSEKEIEEQKPVSTYIRSILTQFSDQLESSPVYDHISGNIKHLRNDFKAIVQEKDIPGIIKELHPTPAVCGVPKEQCFNIIKSIESHDRKFYAGYIRIEQAQEINYYVNLRCAQLFCNGILLYAGGGITALSQPEKEWKETELKGDAVLQRLSLFNT</sequence>
<dbReference type="SUPFAM" id="SSF56322">
    <property type="entry name" value="ADC synthase"/>
    <property type="match status" value="1"/>
</dbReference>
<dbReference type="OrthoDB" id="9806579at2"/>
<dbReference type="Proteomes" id="UP000188947">
    <property type="component" value="Unassembled WGS sequence"/>
</dbReference>
<organism evidence="2 3">
    <name type="scientific">Elizabethkingia meningoseptica</name>
    <name type="common">Chryseobacterium meningosepticum</name>
    <dbReference type="NCBI Taxonomy" id="238"/>
    <lineage>
        <taxon>Bacteria</taxon>
        <taxon>Pseudomonadati</taxon>
        <taxon>Bacteroidota</taxon>
        <taxon>Flavobacteriia</taxon>
        <taxon>Flavobacteriales</taxon>
        <taxon>Weeksellaceae</taxon>
        <taxon>Elizabethkingia</taxon>
    </lineage>
</organism>
<reference evidence="2 3" key="1">
    <citation type="submission" date="2016-11" db="EMBL/GenBank/DDBJ databases">
        <title>Genome sequence and comparative genomic analysis of clinical strain Elizabethkingia meningoseptica 61421 PRCM.</title>
        <authorList>
            <person name="Wang M."/>
            <person name="Hu S."/>
            <person name="Cao L."/>
            <person name="Jiang T."/>
            <person name="Zhou Y."/>
            <person name="Ming D."/>
        </authorList>
    </citation>
    <scope>NUCLEOTIDE SEQUENCE [LARGE SCALE GENOMIC DNA]</scope>
    <source>
        <strain evidence="2 3">61421 PRCM</strain>
    </source>
</reference>
<dbReference type="EMBL" id="MPOG01000016">
    <property type="protein sequence ID" value="OOH93646.1"/>
    <property type="molecule type" value="Genomic_DNA"/>
</dbReference>
<dbReference type="Gene3D" id="3.60.120.10">
    <property type="entry name" value="Anthranilate synthase"/>
    <property type="match status" value="1"/>
</dbReference>
<gene>
    <name evidence="2" type="ORF">BMF97_14535</name>
</gene>
<dbReference type="eggNOG" id="COG1169">
    <property type="taxonomic scope" value="Bacteria"/>
</dbReference>
<feature type="domain" description="Chorismate-utilising enzyme C-terminal" evidence="1">
    <location>
        <begin position="73"/>
        <end position="315"/>
    </location>
</feature>
<accession>A0A1T3IK04</accession>
<protein>
    <recommendedName>
        <fullName evidence="1">Chorismate-utilising enzyme C-terminal domain-containing protein</fullName>
    </recommendedName>
</protein>
<dbReference type="Pfam" id="PF00425">
    <property type="entry name" value="Chorismate_bind"/>
    <property type="match status" value="1"/>
</dbReference>
<comment type="caution">
    <text evidence="2">The sequence shown here is derived from an EMBL/GenBank/DDBJ whole genome shotgun (WGS) entry which is preliminary data.</text>
</comment>
<dbReference type="RefSeq" id="WP_070904303.1">
    <property type="nucleotide sequence ID" value="NZ_CP016378.1"/>
</dbReference>
<evidence type="ECO:0000313" key="3">
    <source>
        <dbReference type="Proteomes" id="UP000188947"/>
    </source>
</evidence>
<name>A0A1T3IK04_ELIME</name>
<keyword evidence="3" id="KW-1185">Reference proteome</keyword>
<dbReference type="STRING" id="238.BBD35_09520"/>
<dbReference type="AlphaFoldDB" id="A0A1T3IK04"/>
<evidence type="ECO:0000313" key="2">
    <source>
        <dbReference type="EMBL" id="OOH93646.1"/>
    </source>
</evidence>
<proteinExistence type="predicted"/>
<dbReference type="InterPro" id="IPR005801">
    <property type="entry name" value="ADC_synthase"/>
</dbReference>
<dbReference type="InterPro" id="IPR015890">
    <property type="entry name" value="Chorismate_C"/>
</dbReference>
<dbReference type="PANTHER" id="PTHR42839:SF2">
    <property type="entry name" value="ISOCHORISMATE SYNTHASE ENTC"/>
    <property type="match status" value="1"/>
</dbReference>
<evidence type="ECO:0000259" key="1">
    <source>
        <dbReference type="Pfam" id="PF00425"/>
    </source>
</evidence>